<feature type="chain" id="PRO_5022896126" description="Cytochrome c domain-containing protein" evidence="2">
    <location>
        <begin position="27"/>
        <end position="542"/>
    </location>
</feature>
<evidence type="ECO:0000313" key="3">
    <source>
        <dbReference type="EMBL" id="TWW09459.1"/>
    </source>
</evidence>
<evidence type="ECO:0000256" key="1">
    <source>
        <dbReference type="SAM" id="MobiDB-lite"/>
    </source>
</evidence>
<reference evidence="3 4" key="2">
    <citation type="submission" date="2019-08" db="EMBL/GenBank/DDBJ databases">
        <authorList>
            <person name="Henke P."/>
        </authorList>
    </citation>
    <scope>NUCLEOTIDE SEQUENCE [LARGE SCALE GENOMIC DNA]</scope>
    <source>
        <strain evidence="3">Phe10_nw2017</strain>
    </source>
</reference>
<keyword evidence="2" id="KW-0732">Signal</keyword>
<dbReference type="Pfam" id="PF10282">
    <property type="entry name" value="Lactonase"/>
    <property type="match status" value="1"/>
</dbReference>
<evidence type="ECO:0000313" key="4">
    <source>
        <dbReference type="Proteomes" id="UP000321083"/>
    </source>
</evidence>
<organism evidence="3 4">
    <name type="scientific">Planctomyces bekefii</name>
    <dbReference type="NCBI Taxonomy" id="1653850"/>
    <lineage>
        <taxon>Bacteria</taxon>
        <taxon>Pseudomonadati</taxon>
        <taxon>Planctomycetota</taxon>
        <taxon>Planctomycetia</taxon>
        <taxon>Planctomycetales</taxon>
        <taxon>Planctomycetaceae</taxon>
        <taxon>Planctomyces</taxon>
    </lineage>
</organism>
<proteinExistence type="predicted"/>
<dbReference type="EMBL" id="SRHE01000270">
    <property type="protein sequence ID" value="TWW09459.1"/>
    <property type="molecule type" value="Genomic_DNA"/>
</dbReference>
<keyword evidence="4" id="KW-1185">Reference proteome</keyword>
<name>A0A5C6M5R3_9PLAN</name>
<accession>A0A5C6M5R3</accession>
<dbReference type="GO" id="GO:0009055">
    <property type="term" value="F:electron transfer activity"/>
    <property type="evidence" value="ECO:0007669"/>
    <property type="project" value="InterPro"/>
</dbReference>
<dbReference type="InterPro" id="IPR036909">
    <property type="entry name" value="Cyt_c-like_dom_sf"/>
</dbReference>
<dbReference type="InterPro" id="IPR011045">
    <property type="entry name" value="N2O_reductase_N"/>
</dbReference>
<dbReference type="InterPro" id="IPR019405">
    <property type="entry name" value="Lactonase_7-beta_prop"/>
</dbReference>
<evidence type="ECO:0000256" key="2">
    <source>
        <dbReference type="SAM" id="SignalP"/>
    </source>
</evidence>
<gene>
    <name evidence="3" type="ORF">E3A20_14130</name>
</gene>
<dbReference type="InterPro" id="IPR015943">
    <property type="entry name" value="WD40/YVTN_repeat-like_dom_sf"/>
</dbReference>
<dbReference type="Gene3D" id="1.10.760.10">
    <property type="entry name" value="Cytochrome c-like domain"/>
    <property type="match status" value="2"/>
</dbReference>
<evidence type="ECO:0008006" key="5">
    <source>
        <dbReference type="Google" id="ProtNLM"/>
    </source>
</evidence>
<protein>
    <recommendedName>
        <fullName evidence="5">Cytochrome c domain-containing protein</fullName>
    </recommendedName>
</protein>
<sequence length="542" mass="58685">MLTRHRLLLPLLLLITAFTSPRVAHAQTRSAGLLNFNADGSLFACSNRDSGTVSIVTWPDLKLLHEIPVGLHPEGVAWIGKSGSLACCVYGTDEIVILDATAGNITRRVPVFDEPYGIVSSSDGTRLFATLEYPGQILDINPADGTIRKTWQVGSMLRGLALSPDQKFLLTTEYLTSKVLRVSTTDGTVQQTFEPASTDNLARQIVIAPSADRAWFTHIRSRVTAAHGNGSIFPYVSVARLTGPAAGTRIRVPLDTIRGTRVTANPWDCDVTPDGRTLCVAFAGTNDMYLLNITDNHGELDFKAALQLGNNPRAVRCSPDGSAVLVCNALDFNVVAFSLQDGRELGRVAVTKCPLDEQLLLGKKLFYTALPPMTSRGWISCSSCHPDGDADGRTWQQPEGLRNTQPMNGLASTHPLHWSADRDEVHDFEHTIRGKLMQGRGLLQGTLPEALAEPIAGRSTALDALAAYTNSHSFTLSPYAKQGLTEAAKRGQLIFHSEKTGCATCHTGPLYSDSQPAPPGSAQTPQCRYRQRRPLRTHGASL</sequence>
<dbReference type="InterPro" id="IPR051200">
    <property type="entry name" value="Host-pathogen_enzymatic-act"/>
</dbReference>
<dbReference type="AlphaFoldDB" id="A0A5C6M5R3"/>
<dbReference type="PANTHER" id="PTHR47197:SF3">
    <property type="entry name" value="DIHYDRO-HEME D1 DEHYDROGENASE"/>
    <property type="match status" value="1"/>
</dbReference>
<dbReference type="Proteomes" id="UP000321083">
    <property type="component" value="Unassembled WGS sequence"/>
</dbReference>
<dbReference type="PANTHER" id="PTHR47197">
    <property type="entry name" value="PROTEIN NIRF"/>
    <property type="match status" value="1"/>
</dbReference>
<dbReference type="Gene3D" id="2.130.10.10">
    <property type="entry name" value="YVTN repeat-like/Quinoprotein amine dehydrogenase"/>
    <property type="match status" value="1"/>
</dbReference>
<dbReference type="SUPFAM" id="SSF46626">
    <property type="entry name" value="Cytochrome c"/>
    <property type="match status" value="2"/>
</dbReference>
<feature type="region of interest" description="Disordered" evidence="1">
    <location>
        <begin position="509"/>
        <end position="542"/>
    </location>
</feature>
<dbReference type="SUPFAM" id="SSF50974">
    <property type="entry name" value="Nitrous oxide reductase, N-terminal domain"/>
    <property type="match status" value="1"/>
</dbReference>
<reference evidence="3 4" key="1">
    <citation type="submission" date="2019-08" db="EMBL/GenBank/DDBJ databases">
        <title>100 year-old enigma solved: identification of Planctomyces bekefii, the type genus and species of the phylum Planctomycetes.</title>
        <authorList>
            <person name="Svetlana D.N."/>
            <person name="Overmann J."/>
        </authorList>
    </citation>
    <scope>NUCLEOTIDE SEQUENCE [LARGE SCALE GENOMIC DNA]</scope>
    <source>
        <strain evidence="3">Phe10_nw2017</strain>
    </source>
</reference>
<dbReference type="GO" id="GO:0020037">
    <property type="term" value="F:heme binding"/>
    <property type="evidence" value="ECO:0007669"/>
    <property type="project" value="InterPro"/>
</dbReference>
<comment type="caution">
    <text evidence="3">The sequence shown here is derived from an EMBL/GenBank/DDBJ whole genome shotgun (WGS) entry which is preliminary data.</text>
</comment>
<feature type="signal peptide" evidence="2">
    <location>
        <begin position="1"/>
        <end position="26"/>
    </location>
</feature>